<organism evidence="2 3">
    <name type="scientific">Caerostris extrusa</name>
    <name type="common">Bark spider</name>
    <name type="synonym">Caerostris bankana</name>
    <dbReference type="NCBI Taxonomy" id="172846"/>
    <lineage>
        <taxon>Eukaryota</taxon>
        <taxon>Metazoa</taxon>
        <taxon>Ecdysozoa</taxon>
        <taxon>Arthropoda</taxon>
        <taxon>Chelicerata</taxon>
        <taxon>Arachnida</taxon>
        <taxon>Araneae</taxon>
        <taxon>Araneomorphae</taxon>
        <taxon>Entelegynae</taxon>
        <taxon>Araneoidea</taxon>
        <taxon>Araneidae</taxon>
        <taxon>Caerostris</taxon>
    </lineage>
</organism>
<keyword evidence="3" id="KW-1185">Reference proteome</keyword>
<gene>
    <name evidence="2" type="ORF">CEXT_651681</name>
</gene>
<name>A0AAV4X9A2_CAEEX</name>
<feature type="compositionally biased region" description="Basic and acidic residues" evidence="1">
    <location>
        <begin position="46"/>
        <end position="65"/>
    </location>
</feature>
<proteinExistence type="predicted"/>
<dbReference type="EMBL" id="BPLR01017349">
    <property type="protein sequence ID" value="GIY90770.1"/>
    <property type="molecule type" value="Genomic_DNA"/>
</dbReference>
<comment type="caution">
    <text evidence="2">The sequence shown here is derived from an EMBL/GenBank/DDBJ whole genome shotgun (WGS) entry which is preliminary data.</text>
</comment>
<feature type="region of interest" description="Disordered" evidence="1">
    <location>
        <begin position="94"/>
        <end position="122"/>
    </location>
</feature>
<feature type="region of interest" description="Disordered" evidence="1">
    <location>
        <begin position="30"/>
        <end position="82"/>
    </location>
</feature>
<sequence length="160" mass="17908">MFTYTKNSNNFFWTVLENFNFENSWIKEVCPGRTETPSPSPKKKKSSEDRNKGQKEVSTAKERGHWTRRGGHNNCQPGVENDSICRAGSPDIEALTVSPGSVRTPEKDRSVGFGSREHPHHWHISGRTSGALCSPMCVHKNISTPCLFPQETPTSSKEGY</sequence>
<evidence type="ECO:0000256" key="1">
    <source>
        <dbReference type="SAM" id="MobiDB-lite"/>
    </source>
</evidence>
<dbReference type="AlphaFoldDB" id="A0AAV4X9A2"/>
<evidence type="ECO:0000313" key="2">
    <source>
        <dbReference type="EMBL" id="GIY90770.1"/>
    </source>
</evidence>
<accession>A0AAV4X9A2</accession>
<evidence type="ECO:0000313" key="3">
    <source>
        <dbReference type="Proteomes" id="UP001054945"/>
    </source>
</evidence>
<reference evidence="2 3" key="1">
    <citation type="submission" date="2021-06" db="EMBL/GenBank/DDBJ databases">
        <title>Caerostris extrusa draft genome.</title>
        <authorList>
            <person name="Kono N."/>
            <person name="Arakawa K."/>
        </authorList>
    </citation>
    <scope>NUCLEOTIDE SEQUENCE [LARGE SCALE GENOMIC DNA]</scope>
</reference>
<dbReference type="Proteomes" id="UP001054945">
    <property type="component" value="Unassembled WGS sequence"/>
</dbReference>
<protein>
    <submittedName>
        <fullName evidence="2">Uncharacterized protein</fullName>
    </submittedName>
</protein>